<name>A0A975GQ05_9BACT</name>
<sequence length="170" mass="18624">MTRFGQKANHVGSGKPLGGGIFAAADLQAPARPICIRLRMRDGCRTGFATPSETFAGGDSENIPDGVANPVRQNNSERIRSAKILFLRLQFRTDPECKNFIFAPAIPNGSGVQKFYFCACNSERIRSAKILFLRLRKSIFRTPEKTPENSLTPKSTVLTAGLSRSPLNPL</sequence>
<evidence type="ECO:0000313" key="2">
    <source>
        <dbReference type="Proteomes" id="UP000663722"/>
    </source>
</evidence>
<gene>
    <name evidence="1" type="ORF">dnm_054360</name>
</gene>
<dbReference type="KEGG" id="dmm:dnm_054360"/>
<evidence type="ECO:0000313" key="1">
    <source>
        <dbReference type="EMBL" id="QTA89385.1"/>
    </source>
</evidence>
<reference evidence="1" key="1">
    <citation type="journal article" date="2021" name="Microb. Physiol.">
        <title>Proteogenomic Insights into the Physiology of Marine, Sulfate-Reducing, Filamentous Desulfonema limicola and Desulfonema magnum.</title>
        <authorList>
            <person name="Schnaars V."/>
            <person name="Wohlbrand L."/>
            <person name="Scheve S."/>
            <person name="Hinrichs C."/>
            <person name="Reinhardt R."/>
            <person name="Rabus R."/>
        </authorList>
    </citation>
    <scope>NUCLEOTIDE SEQUENCE</scope>
    <source>
        <strain evidence="1">4be13</strain>
    </source>
</reference>
<protein>
    <submittedName>
        <fullName evidence="1">Uncharacterized protein</fullName>
    </submittedName>
</protein>
<keyword evidence="2" id="KW-1185">Reference proteome</keyword>
<accession>A0A975GQ05</accession>
<dbReference type="EMBL" id="CP061800">
    <property type="protein sequence ID" value="QTA89385.1"/>
    <property type="molecule type" value="Genomic_DNA"/>
</dbReference>
<proteinExistence type="predicted"/>
<dbReference type="Proteomes" id="UP000663722">
    <property type="component" value="Chromosome"/>
</dbReference>
<organism evidence="1 2">
    <name type="scientific">Desulfonema magnum</name>
    <dbReference type="NCBI Taxonomy" id="45655"/>
    <lineage>
        <taxon>Bacteria</taxon>
        <taxon>Pseudomonadati</taxon>
        <taxon>Thermodesulfobacteriota</taxon>
        <taxon>Desulfobacteria</taxon>
        <taxon>Desulfobacterales</taxon>
        <taxon>Desulfococcaceae</taxon>
        <taxon>Desulfonema</taxon>
    </lineage>
</organism>
<dbReference type="AlphaFoldDB" id="A0A975GQ05"/>